<evidence type="ECO:0000256" key="1">
    <source>
        <dbReference type="ARBA" id="ARBA00022723"/>
    </source>
</evidence>
<keyword evidence="7" id="KW-1185">Reference proteome</keyword>
<evidence type="ECO:0000256" key="4">
    <source>
        <dbReference type="PROSITE-ProRule" id="PRU00325"/>
    </source>
</evidence>
<dbReference type="PANTHER" id="PTHR31973:SF187">
    <property type="entry name" value="MUTATOR TRANSPOSASE MUDRA PROTEIN"/>
    <property type="match status" value="1"/>
</dbReference>
<keyword evidence="3" id="KW-0862">Zinc</keyword>
<keyword evidence="1" id="KW-0479">Metal-binding</keyword>
<feature type="domain" description="SWIM-type" evidence="5">
    <location>
        <begin position="121"/>
        <end position="161"/>
    </location>
</feature>
<dbReference type="InterPro" id="IPR006564">
    <property type="entry name" value="Znf_PMZ"/>
</dbReference>
<dbReference type="PROSITE" id="PS50966">
    <property type="entry name" value="ZF_SWIM"/>
    <property type="match status" value="1"/>
</dbReference>
<dbReference type="Pfam" id="PF04434">
    <property type="entry name" value="SWIM"/>
    <property type="match status" value="1"/>
</dbReference>
<dbReference type="GO" id="GO:0008270">
    <property type="term" value="F:zinc ion binding"/>
    <property type="evidence" value="ECO:0007669"/>
    <property type="project" value="UniProtKB-KW"/>
</dbReference>
<protein>
    <submittedName>
        <fullName evidence="6">Zinc finger protein</fullName>
    </submittedName>
</protein>
<accession>A0A200QBF3</accession>
<dbReference type="OrthoDB" id="1895098at2759"/>
<name>A0A200QBF3_MACCD</name>
<dbReference type="PANTHER" id="PTHR31973">
    <property type="entry name" value="POLYPROTEIN, PUTATIVE-RELATED"/>
    <property type="match status" value="1"/>
</dbReference>
<dbReference type="Proteomes" id="UP000195402">
    <property type="component" value="Unassembled WGS sequence"/>
</dbReference>
<keyword evidence="2 4" id="KW-0863">Zinc-finger</keyword>
<dbReference type="EMBL" id="MVGT01002432">
    <property type="protein sequence ID" value="OVA07800.1"/>
    <property type="molecule type" value="Genomic_DNA"/>
</dbReference>
<dbReference type="SMART" id="SM00575">
    <property type="entry name" value="ZnF_PMZ"/>
    <property type="match status" value="1"/>
</dbReference>
<reference evidence="6 7" key="1">
    <citation type="journal article" date="2017" name="Mol. Plant">
        <title>The Genome of Medicinal Plant Macleaya cordata Provides New Insights into Benzylisoquinoline Alkaloids Metabolism.</title>
        <authorList>
            <person name="Liu X."/>
            <person name="Liu Y."/>
            <person name="Huang P."/>
            <person name="Ma Y."/>
            <person name="Qing Z."/>
            <person name="Tang Q."/>
            <person name="Cao H."/>
            <person name="Cheng P."/>
            <person name="Zheng Y."/>
            <person name="Yuan Z."/>
            <person name="Zhou Y."/>
            <person name="Liu J."/>
            <person name="Tang Z."/>
            <person name="Zhuo Y."/>
            <person name="Zhang Y."/>
            <person name="Yu L."/>
            <person name="Huang J."/>
            <person name="Yang P."/>
            <person name="Peng Q."/>
            <person name="Zhang J."/>
            <person name="Jiang W."/>
            <person name="Zhang Z."/>
            <person name="Lin K."/>
            <person name="Ro D.K."/>
            <person name="Chen X."/>
            <person name="Xiong X."/>
            <person name="Shang Y."/>
            <person name="Huang S."/>
            <person name="Zeng J."/>
        </authorList>
    </citation>
    <scope>NUCLEOTIDE SEQUENCE [LARGE SCALE GENOMIC DNA]</scope>
    <source>
        <strain evidence="7">cv. BLH2017</strain>
        <tissue evidence="6">Root</tissue>
    </source>
</reference>
<dbReference type="STRING" id="56857.A0A200QBF3"/>
<dbReference type="InterPro" id="IPR007527">
    <property type="entry name" value="Znf_SWIM"/>
</dbReference>
<evidence type="ECO:0000259" key="5">
    <source>
        <dbReference type="PROSITE" id="PS50966"/>
    </source>
</evidence>
<evidence type="ECO:0000256" key="2">
    <source>
        <dbReference type="ARBA" id="ARBA00022771"/>
    </source>
</evidence>
<comment type="caution">
    <text evidence="6">The sequence shown here is derived from an EMBL/GenBank/DDBJ whole genome shotgun (WGS) entry which is preliminary data.</text>
</comment>
<sequence>MCAYTTSKEEFYKYFSLLINNGGPHVKEFLSSIPPEHWANLYFFGQRYREMTSALAGLGSMFNAYYCYDMIRIKLMKMMSDRHEICKTWNTTLCPEIEKEISECFQNGRIWSLTKSFDLVFEVHTNPSHIVDLGRWYCSCGLWRMKGLPCAHAVCAIQRTDFQIHQFVDVHFTTTYFKATYSHAINPVPMFDKPVVIPSEGLIEAPTTKIGRGRPKTKRIESAGKVVKKARLCGRCNKFVFHNKKTCSEVLH</sequence>
<evidence type="ECO:0000313" key="7">
    <source>
        <dbReference type="Proteomes" id="UP000195402"/>
    </source>
</evidence>
<dbReference type="OMA" id="HINGGEF"/>
<evidence type="ECO:0000313" key="6">
    <source>
        <dbReference type="EMBL" id="OVA07800.1"/>
    </source>
</evidence>
<dbReference type="InParanoid" id="A0A200QBF3"/>
<organism evidence="6 7">
    <name type="scientific">Macleaya cordata</name>
    <name type="common">Five-seeded plume-poppy</name>
    <name type="synonym">Bocconia cordata</name>
    <dbReference type="NCBI Taxonomy" id="56857"/>
    <lineage>
        <taxon>Eukaryota</taxon>
        <taxon>Viridiplantae</taxon>
        <taxon>Streptophyta</taxon>
        <taxon>Embryophyta</taxon>
        <taxon>Tracheophyta</taxon>
        <taxon>Spermatophyta</taxon>
        <taxon>Magnoliopsida</taxon>
        <taxon>Ranunculales</taxon>
        <taxon>Papaveraceae</taxon>
        <taxon>Papaveroideae</taxon>
        <taxon>Macleaya</taxon>
    </lineage>
</organism>
<evidence type="ECO:0000256" key="3">
    <source>
        <dbReference type="ARBA" id="ARBA00022833"/>
    </source>
</evidence>
<proteinExistence type="predicted"/>
<dbReference type="AlphaFoldDB" id="A0A200QBF3"/>
<gene>
    <name evidence="6" type="ORF">BVC80_799g4</name>
</gene>